<evidence type="ECO:0000313" key="1">
    <source>
        <dbReference type="EMBL" id="SFG21062.1"/>
    </source>
</evidence>
<dbReference type="RefSeq" id="WP_092469285.1">
    <property type="nucleotide sequence ID" value="NZ_FOOX01000003.1"/>
</dbReference>
<accession>A0A1I2PY62</accession>
<protein>
    <submittedName>
        <fullName evidence="1">Uncharacterized protein</fullName>
    </submittedName>
</protein>
<dbReference type="Proteomes" id="UP000199337">
    <property type="component" value="Unassembled WGS sequence"/>
</dbReference>
<keyword evidence="2" id="KW-1185">Reference proteome</keyword>
<sequence length="102" mass="11497">MRSSHFSTFIEGNTLAYVFAEAKNETLQLLKKEQEEPAWLSKLDRRARVVVGLFLSANYITSSDVVATLGLSTSMARELLKEWVNDGWLTVSNPIKKVDSTF</sequence>
<proteinExistence type="predicted"/>
<dbReference type="EMBL" id="FOOX01000003">
    <property type="protein sequence ID" value="SFG21062.1"/>
    <property type="molecule type" value="Genomic_DNA"/>
</dbReference>
<dbReference type="STRING" id="341036.SAMN05660649_00972"/>
<dbReference type="AlphaFoldDB" id="A0A1I2PY62"/>
<evidence type="ECO:0000313" key="2">
    <source>
        <dbReference type="Proteomes" id="UP000199337"/>
    </source>
</evidence>
<gene>
    <name evidence="1" type="ORF">SAMN05660649_00972</name>
</gene>
<name>A0A1I2PY62_9FIRM</name>
<organism evidence="1 2">
    <name type="scientific">Desulfotruncus arcticus DSM 17038</name>
    <dbReference type="NCBI Taxonomy" id="1121424"/>
    <lineage>
        <taxon>Bacteria</taxon>
        <taxon>Bacillati</taxon>
        <taxon>Bacillota</taxon>
        <taxon>Clostridia</taxon>
        <taxon>Eubacteriales</taxon>
        <taxon>Desulfallaceae</taxon>
        <taxon>Desulfotruncus</taxon>
    </lineage>
</organism>
<reference evidence="2" key="1">
    <citation type="submission" date="2016-10" db="EMBL/GenBank/DDBJ databases">
        <authorList>
            <person name="Varghese N."/>
            <person name="Submissions S."/>
        </authorList>
    </citation>
    <scope>NUCLEOTIDE SEQUENCE [LARGE SCALE GENOMIC DNA]</scope>
    <source>
        <strain evidence="2">DSM 17038</strain>
    </source>
</reference>